<name>A0A246JNA5_9BURK</name>
<dbReference type="InterPro" id="IPR058625">
    <property type="entry name" value="MdtA-like_BSH"/>
</dbReference>
<feature type="domain" description="Multidrug resistance protein MdtA-like barrel-sandwich hybrid" evidence="7">
    <location>
        <begin position="50"/>
        <end position="189"/>
    </location>
</feature>
<organism evidence="9 10">
    <name type="scientific">Roseateles aquatilis</name>
    <dbReference type="NCBI Taxonomy" id="431061"/>
    <lineage>
        <taxon>Bacteria</taxon>
        <taxon>Pseudomonadati</taxon>
        <taxon>Pseudomonadota</taxon>
        <taxon>Betaproteobacteria</taxon>
        <taxon>Burkholderiales</taxon>
        <taxon>Sphaerotilaceae</taxon>
        <taxon>Roseateles</taxon>
    </lineage>
</organism>
<evidence type="ECO:0000259" key="7">
    <source>
        <dbReference type="Pfam" id="PF25917"/>
    </source>
</evidence>
<dbReference type="Gene3D" id="2.40.50.100">
    <property type="match status" value="1"/>
</dbReference>
<feature type="compositionally biased region" description="Polar residues" evidence="6">
    <location>
        <begin position="322"/>
        <end position="331"/>
    </location>
</feature>
<reference evidence="9 10" key="1">
    <citation type="journal article" date="2008" name="Int. J. Syst. Evol. Microbiol.">
        <title>Description of Roseateles aquatilis sp. nov. and Roseateles terrae sp. nov., in the class Betaproteobacteria, and emended description of the genus Roseateles.</title>
        <authorList>
            <person name="Gomila M."/>
            <person name="Bowien B."/>
            <person name="Falsen E."/>
            <person name="Moore E.R."/>
            <person name="Lalucat J."/>
        </authorList>
    </citation>
    <scope>NUCLEOTIDE SEQUENCE [LARGE SCALE GENOMIC DNA]</scope>
    <source>
        <strain evidence="9 10">CCUG 48205</strain>
    </source>
</reference>
<dbReference type="Gene3D" id="2.40.30.170">
    <property type="match status" value="1"/>
</dbReference>
<keyword evidence="4" id="KW-0472">Membrane</keyword>
<evidence type="ECO:0000256" key="6">
    <source>
        <dbReference type="SAM" id="MobiDB-lite"/>
    </source>
</evidence>
<dbReference type="Proteomes" id="UP000197468">
    <property type="component" value="Unassembled WGS sequence"/>
</dbReference>
<dbReference type="EMBL" id="NIOF01000001">
    <property type="protein sequence ID" value="OWQ93983.1"/>
    <property type="molecule type" value="Genomic_DNA"/>
</dbReference>
<keyword evidence="2" id="KW-0812">Transmembrane</keyword>
<evidence type="ECO:0000259" key="8">
    <source>
        <dbReference type="Pfam" id="PF25963"/>
    </source>
</evidence>
<dbReference type="AlphaFoldDB" id="A0A246JNA5"/>
<dbReference type="GO" id="GO:0022857">
    <property type="term" value="F:transmembrane transporter activity"/>
    <property type="evidence" value="ECO:0007669"/>
    <property type="project" value="InterPro"/>
</dbReference>
<keyword evidence="5" id="KW-0175">Coiled coil</keyword>
<dbReference type="GO" id="GO:0016020">
    <property type="term" value="C:membrane"/>
    <property type="evidence" value="ECO:0007669"/>
    <property type="project" value="InterPro"/>
</dbReference>
<evidence type="ECO:0000256" key="4">
    <source>
        <dbReference type="ARBA" id="ARBA00023136"/>
    </source>
</evidence>
<feature type="coiled-coil region" evidence="5">
    <location>
        <begin position="91"/>
        <end position="161"/>
    </location>
</feature>
<keyword evidence="10" id="KW-1185">Reference proteome</keyword>
<sequence>MSSASPFTWRRAASILVTLLAVAAALWAALRLWDRYELQPWTRDGRVRANVVQIAPDVSGLVTAVPVQDNQQVAAGALLFEVDRARYELTLRQAQAQLSAQKVALAQALREADRNSGLGSLVSQEAREQTCSRADQARAAVAQAEVAVDSARLNLARAEIRAPSSGTITNFDLRQGAYATAGHPVLALVDAQSLYVEGYFEETKLPRIHVGDPVEIQPMGASHALRGHVESFSAGIADRDRSTSANLLPSVNPSFNWVRLPQRVPVRVKLDPLPPGERLVAGQTVTVQVLPASTTATAQTTATAAPAKTQAEAPVASAPRHAQQTPSAKRG</sequence>
<dbReference type="PANTHER" id="PTHR30367">
    <property type="entry name" value="P-HYDROXYBENZOIC ACID EFFLUX PUMP SUBUNIT AAEA-RELATED"/>
    <property type="match status" value="1"/>
</dbReference>
<feature type="region of interest" description="Disordered" evidence="6">
    <location>
        <begin position="297"/>
        <end position="331"/>
    </location>
</feature>
<dbReference type="NCBIfam" id="TIGR01730">
    <property type="entry name" value="RND_mfp"/>
    <property type="match status" value="1"/>
</dbReference>
<dbReference type="InterPro" id="IPR006143">
    <property type="entry name" value="RND_pump_MFP"/>
</dbReference>
<feature type="domain" description="p-hydroxybenzoic acid efflux pump subunit AaeA-like beta-barrel" evidence="8">
    <location>
        <begin position="193"/>
        <end position="289"/>
    </location>
</feature>
<comment type="similarity">
    <text evidence="1">Belongs to the membrane fusion protein (MFP) (TC 8.A.1) family.</text>
</comment>
<keyword evidence="3" id="KW-1133">Transmembrane helix</keyword>
<evidence type="ECO:0000256" key="1">
    <source>
        <dbReference type="ARBA" id="ARBA00009477"/>
    </source>
</evidence>
<evidence type="ECO:0000256" key="5">
    <source>
        <dbReference type="SAM" id="Coils"/>
    </source>
</evidence>
<gene>
    <name evidence="9" type="ORF">CDN99_05005</name>
</gene>
<dbReference type="Pfam" id="PF25917">
    <property type="entry name" value="BSH_RND"/>
    <property type="match status" value="1"/>
</dbReference>
<feature type="compositionally biased region" description="Low complexity" evidence="6">
    <location>
        <begin position="297"/>
        <end position="316"/>
    </location>
</feature>
<comment type="caution">
    <text evidence="9">The sequence shown here is derived from an EMBL/GenBank/DDBJ whole genome shotgun (WGS) entry which is preliminary data.</text>
</comment>
<accession>A0A246JNA5</accession>
<dbReference type="Pfam" id="PF25963">
    <property type="entry name" value="Beta-barrel_AAEA"/>
    <property type="match status" value="1"/>
</dbReference>
<evidence type="ECO:0000313" key="10">
    <source>
        <dbReference type="Proteomes" id="UP000197468"/>
    </source>
</evidence>
<protein>
    <submittedName>
        <fullName evidence="9">Efflux transporter periplasmic adaptor subunit</fullName>
    </submittedName>
</protein>
<dbReference type="PANTHER" id="PTHR30367:SF12">
    <property type="entry name" value="P-HYDROXYBENZOIC ACID EFFLUX PUMP SUBUNIT AAEA"/>
    <property type="match status" value="1"/>
</dbReference>
<dbReference type="OrthoDB" id="9811754at2"/>
<dbReference type="InterPro" id="IPR058634">
    <property type="entry name" value="AaeA-lik-b-barrel"/>
</dbReference>
<dbReference type="InterPro" id="IPR050393">
    <property type="entry name" value="MFP_Efflux_Pump"/>
</dbReference>
<evidence type="ECO:0000313" key="9">
    <source>
        <dbReference type="EMBL" id="OWQ93983.1"/>
    </source>
</evidence>
<dbReference type="SUPFAM" id="SSF111369">
    <property type="entry name" value="HlyD-like secretion proteins"/>
    <property type="match status" value="1"/>
</dbReference>
<proteinExistence type="inferred from homology"/>
<evidence type="ECO:0000256" key="2">
    <source>
        <dbReference type="ARBA" id="ARBA00022692"/>
    </source>
</evidence>
<evidence type="ECO:0000256" key="3">
    <source>
        <dbReference type="ARBA" id="ARBA00022989"/>
    </source>
</evidence>